<dbReference type="AlphaFoldDB" id="A0AA38HHU4"/>
<evidence type="ECO:0000259" key="2">
    <source>
        <dbReference type="PROSITE" id="PS50217"/>
    </source>
</evidence>
<dbReference type="SMART" id="SM00338">
    <property type="entry name" value="BRLZ"/>
    <property type="match status" value="1"/>
</dbReference>
<dbReference type="Proteomes" id="UP001168821">
    <property type="component" value="Unassembled WGS sequence"/>
</dbReference>
<dbReference type="SUPFAM" id="SSF57959">
    <property type="entry name" value="Leucine zipper domain"/>
    <property type="match status" value="1"/>
</dbReference>
<feature type="domain" description="BZIP" evidence="2">
    <location>
        <begin position="289"/>
        <end position="345"/>
    </location>
</feature>
<dbReference type="Pfam" id="PF07716">
    <property type="entry name" value="bZIP_2"/>
    <property type="match status" value="1"/>
</dbReference>
<dbReference type="Gene3D" id="1.20.5.170">
    <property type="match status" value="1"/>
</dbReference>
<accession>A0AA38HHU4</accession>
<dbReference type="PROSITE" id="PS00036">
    <property type="entry name" value="BZIP_BASIC"/>
    <property type="match status" value="1"/>
</dbReference>
<evidence type="ECO:0000256" key="1">
    <source>
        <dbReference type="SAM" id="Coils"/>
    </source>
</evidence>
<dbReference type="CDD" id="cd14686">
    <property type="entry name" value="bZIP"/>
    <property type="match status" value="1"/>
</dbReference>
<sequence length="372" mass="42772">MQTTRASENDIFKKRDNIAMSVSSMIQSSKKVVPTSNGKHLDLYQKVPGKYIDDNFSTCCFRAKTTTEDEPHSTFSTEPRCYDNSVLKNYFLPYTPKSYYFRAPNSVPPQTRRKYCHDPHDYEHSCTQKKLNVSNCEIPCPSVKLELEDKKHQMHQDSVCFSSKKIPQVSSDIELGNTSSHSFPTSSKIKSLYTSESPVCHNPEAHPKINTPENTCPHICKQLVYVTQTEDHEQTPSNDIPWPAEHVEQNTHEAYNCPAFAQYKSYRNSDPYTTVYNEATLQLRRSISAEQYRKKRAQNNAAAKKCRLKAKSRLQEIINKNEQLVKENFNLKKRNEELEQLNRRLLKGVLIDTDKSVLDGPALIVKSEAERL</sequence>
<dbReference type="InterPro" id="IPR046347">
    <property type="entry name" value="bZIP_sf"/>
</dbReference>
<comment type="caution">
    <text evidence="3">The sequence shown here is derived from an EMBL/GenBank/DDBJ whole genome shotgun (WGS) entry which is preliminary data.</text>
</comment>
<organism evidence="3 4">
    <name type="scientific">Zophobas morio</name>
    <dbReference type="NCBI Taxonomy" id="2755281"/>
    <lineage>
        <taxon>Eukaryota</taxon>
        <taxon>Metazoa</taxon>
        <taxon>Ecdysozoa</taxon>
        <taxon>Arthropoda</taxon>
        <taxon>Hexapoda</taxon>
        <taxon>Insecta</taxon>
        <taxon>Pterygota</taxon>
        <taxon>Neoptera</taxon>
        <taxon>Endopterygota</taxon>
        <taxon>Coleoptera</taxon>
        <taxon>Polyphaga</taxon>
        <taxon>Cucujiformia</taxon>
        <taxon>Tenebrionidae</taxon>
        <taxon>Zophobas</taxon>
    </lineage>
</organism>
<evidence type="ECO:0000313" key="4">
    <source>
        <dbReference type="Proteomes" id="UP001168821"/>
    </source>
</evidence>
<dbReference type="EMBL" id="JALNTZ010003991">
    <property type="protein sequence ID" value="KAJ3615637.1"/>
    <property type="molecule type" value="Genomic_DNA"/>
</dbReference>
<reference evidence="3" key="1">
    <citation type="journal article" date="2023" name="G3 (Bethesda)">
        <title>Whole genome assemblies of Zophobas morio and Tenebrio molitor.</title>
        <authorList>
            <person name="Kaur S."/>
            <person name="Stinson S.A."/>
            <person name="diCenzo G.C."/>
        </authorList>
    </citation>
    <scope>NUCLEOTIDE SEQUENCE</scope>
    <source>
        <strain evidence="3">QUZm001</strain>
    </source>
</reference>
<evidence type="ECO:0000313" key="3">
    <source>
        <dbReference type="EMBL" id="KAJ3615637.1"/>
    </source>
</evidence>
<dbReference type="PROSITE" id="PS50217">
    <property type="entry name" value="BZIP"/>
    <property type="match status" value="1"/>
</dbReference>
<keyword evidence="1" id="KW-0175">Coiled coil</keyword>
<dbReference type="GO" id="GO:0003700">
    <property type="term" value="F:DNA-binding transcription factor activity"/>
    <property type="evidence" value="ECO:0007669"/>
    <property type="project" value="InterPro"/>
</dbReference>
<keyword evidence="4" id="KW-1185">Reference proteome</keyword>
<protein>
    <recommendedName>
        <fullName evidence="2">BZIP domain-containing protein</fullName>
    </recommendedName>
</protein>
<name>A0AA38HHU4_9CUCU</name>
<dbReference type="GO" id="GO:0005634">
    <property type="term" value="C:nucleus"/>
    <property type="evidence" value="ECO:0007669"/>
    <property type="project" value="UniProtKB-ARBA"/>
</dbReference>
<gene>
    <name evidence="3" type="ORF">Zmor_012411</name>
</gene>
<proteinExistence type="predicted"/>
<feature type="coiled-coil region" evidence="1">
    <location>
        <begin position="307"/>
        <end position="344"/>
    </location>
</feature>
<dbReference type="InterPro" id="IPR004827">
    <property type="entry name" value="bZIP"/>
</dbReference>